<gene>
    <name evidence="3" type="ORF">VP01_24g8</name>
</gene>
<dbReference type="InterPro" id="IPR051044">
    <property type="entry name" value="MAG_DAG_Lipase"/>
</dbReference>
<dbReference type="VEuPathDB" id="FungiDB:VP01_24g8"/>
<organism evidence="3 4">
    <name type="scientific">Puccinia sorghi</name>
    <dbReference type="NCBI Taxonomy" id="27349"/>
    <lineage>
        <taxon>Eukaryota</taxon>
        <taxon>Fungi</taxon>
        <taxon>Dikarya</taxon>
        <taxon>Basidiomycota</taxon>
        <taxon>Pucciniomycotina</taxon>
        <taxon>Pucciniomycetes</taxon>
        <taxon>Pucciniales</taxon>
        <taxon>Pucciniaceae</taxon>
        <taxon>Puccinia</taxon>
    </lineage>
</organism>
<dbReference type="EMBL" id="LAVV01007392">
    <property type="protein sequence ID" value="KNZ56082.1"/>
    <property type="molecule type" value="Genomic_DNA"/>
</dbReference>
<dbReference type="STRING" id="27349.A0A0L6V6B7"/>
<accession>A0A0L6V6B7</accession>
<sequence>MVHYWVCGGEMRDKELPVRGHSLCDAGIPRKRRKSEQERRAGGKRQTAARIQNKKKKKKKTVAQFLSLTAQLEGTTTSIHSLRPLAVRKAERPQIQRMSNFSAQIGWEEGPDKCSFFTKRWTPTAKESTAKLIFLHGYCRPASFRFMEHISRYDHVFCRYAEAGIEVFAFDQRGFGETAARTKSQGHTSWPIGLMDADFFITKEAAPDRCKGRKVFLMGHSMVSELSVLFDVVIDFLDSDPDYCRVQFTTLYIPPVCIQFSSVPYQLFMYTAENLQDVYSPGGGIAFAYTTRSPPREGLTLITGGLVLSSPLIAQTPGVATAGALIRLGSFLGALLPKLTLKDICRDPVIQEQYVHDPLCAPVGTVSLFPVLPFFLDEFFPQYKGVGDMLLGGQQLLANDYKQYPSTLPLLAVHGTADNVTWHDATQQLVEKTNAIDKTFQAFEGFYHEMHNEPGDDKLREIDFIVQWIVSHV</sequence>
<comment type="caution">
    <text evidence="3">The sequence shown here is derived from an EMBL/GenBank/DDBJ whole genome shotgun (WGS) entry which is preliminary data.</text>
</comment>
<dbReference type="Gene3D" id="3.40.50.1820">
    <property type="entry name" value="alpha/beta hydrolase"/>
    <property type="match status" value="2"/>
</dbReference>
<feature type="region of interest" description="Disordered" evidence="1">
    <location>
        <begin position="27"/>
        <end position="56"/>
    </location>
</feature>
<dbReference type="SUPFAM" id="SSF53474">
    <property type="entry name" value="alpha/beta-Hydrolases"/>
    <property type="match status" value="2"/>
</dbReference>
<reference evidence="3 4" key="1">
    <citation type="submission" date="2015-08" db="EMBL/GenBank/DDBJ databases">
        <title>Next Generation Sequencing and Analysis of the Genome of Puccinia sorghi L Schw, the Causal Agent of Maize Common Rust.</title>
        <authorList>
            <person name="Rochi L."/>
            <person name="Burguener G."/>
            <person name="Darino M."/>
            <person name="Turjanski A."/>
            <person name="Kreff E."/>
            <person name="Dieguez M.J."/>
            <person name="Sacco F."/>
        </authorList>
    </citation>
    <scope>NUCLEOTIDE SEQUENCE [LARGE SCALE GENOMIC DNA]</scope>
    <source>
        <strain evidence="3 4">RO10H11247</strain>
    </source>
</reference>
<dbReference type="PANTHER" id="PTHR11614">
    <property type="entry name" value="PHOSPHOLIPASE-RELATED"/>
    <property type="match status" value="1"/>
</dbReference>
<name>A0A0L6V6B7_9BASI</name>
<dbReference type="InterPro" id="IPR022742">
    <property type="entry name" value="Hydrolase_4"/>
</dbReference>
<evidence type="ECO:0000313" key="3">
    <source>
        <dbReference type="EMBL" id="KNZ56082.1"/>
    </source>
</evidence>
<dbReference type="OrthoDB" id="10249433at2759"/>
<feature type="domain" description="Serine aminopeptidase S33" evidence="2">
    <location>
        <begin position="389"/>
        <end position="454"/>
    </location>
</feature>
<feature type="domain" description="Serine aminopeptidase S33" evidence="2">
    <location>
        <begin position="145"/>
        <end position="222"/>
    </location>
</feature>
<evidence type="ECO:0000313" key="4">
    <source>
        <dbReference type="Proteomes" id="UP000037035"/>
    </source>
</evidence>
<feature type="domain" description="Serine aminopeptidase S33" evidence="2">
    <location>
        <begin position="280"/>
        <end position="368"/>
    </location>
</feature>
<dbReference type="AlphaFoldDB" id="A0A0L6V6B7"/>
<dbReference type="Proteomes" id="UP000037035">
    <property type="component" value="Unassembled WGS sequence"/>
</dbReference>
<dbReference type="Pfam" id="PF12146">
    <property type="entry name" value="Hydrolase_4"/>
    <property type="match status" value="3"/>
</dbReference>
<keyword evidence="4" id="KW-1185">Reference proteome</keyword>
<evidence type="ECO:0000259" key="2">
    <source>
        <dbReference type="Pfam" id="PF12146"/>
    </source>
</evidence>
<dbReference type="InterPro" id="IPR029058">
    <property type="entry name" value="AB_hydrolase_fold"/>
</dbReference>
<protein>
    <recommendedName>
        <fullName evidence="2">Serine aminopeptidase S33 domain-containing protein</fullName>
    </recommendedName>
</protein>
<evidence type="ECO:0000256" key="1">
    <source>
        <dbReference type="SAM" id="MobiDB-lite"/>
    </source>
</evidence>
<proteinExistence type="predicted"/>